<dbReference type="PANTHER" id="PTHR32328:SF0">
    <property type="entry name" value="L-SERYL-TRNA(SEC) SELENIUM TRANSFERASE"/>
    <property type="match status" value="1"/>
</dbReference>
<dbReference type="OrthoDB" id="9787096at2"/>
<reference evidence="5 6" key="1">
    <citation type="journal article" date="2015" name="Genome Announc.">
        <title>Expanding the biotechnology potential of lactobacilli through comparative genomics of 213 strains and associated genera.</title>
        <authorList>
            <person name="Sun Z."/>
            <person name="Harris H.M."/>
            <person name="McCann A."/>
            <person name="Guo C."/>
            <person name="Argimon S."/>
            <person name="Zhang W."/>
            <person name="Yang X."/>
            <person name="Jeffery I.B."/>
            <person name="Cooney J.C."/>
            <person name="Kagawa T.F."/>
            <person name="Liu W."/>
            <person name="Song Y."/>
            <person name="Salvetti E."/>
            <person name="Wrobel A."/>
            <person name="Rasinkangas P."/>
            <person name="Parkhill J."/>
            <person name="Rea M.C."/>
            <person name="O'Sullivan O."/>
            <person name="Ritari J."/>
            <person name="Douillard F.P."/>
            <person name="Paul Ross R."/>
            <person name="Yang R."/>
            <person name="Briner A.E."/>
            <person name="Felis G.E."/>
            <person name="de Vos W.M."/>
            <person name="Barrangou R."/>
            <person name="Klaenhammer T.R."/>
            <person name="Caufield P.W."/>
            <person name="Cui Y."/>
            <person name="Zhang H."/>
            <person name="O'Toole P.W."/>
        </authorList>
    </citation>
    <scope>NUCLEOTIDE SEQUENCE [LARGE SCALE GENOMIC DNA]</scope>
    <source>
        <strain evidence="5 6">DSM 20183</strain>
    </source>
</reference>
<organism evidence="5 6">
    <name type="scientific">Companilactobacillus tucceti DSM 20183</name>
    <dbReference type="NCBI Taxonomy" id="1423811"/>
    <lineage>
        <taxon>Bacteria</taxon>
        <taxon>Bacillati</taxon>
        <taxon>Bacillota</taxon>
        <taxon>Bacilli</taxon>
        <taxon>Lactobacillales</taxon>
        <taxon>Lactobacillaceae</taxon>
        <taxon>Companilactobacillus</taxon>
    </lineage>
</organism>
<protein>
    <submittedName>
        <fullName evidence="5">Pyridoxal phosphate-dependent enzyme</fullName>
    </submittedName>
</protein>
<keyword evidence="6" id="KW-1185">Reference proteome</keyword>
<evidence type="ECO:0000256" key="4">
    <source>
        <dbReference type="PIRSR" id="PIRSR618319-50"/>
    </source>
</evidence>
<dbReference type="FunFam" id="3.40.640.10:FF:000056">
    <property type="entry name" value="SelA-like pyridoxal phosphate-dependent enzyme"/>
    <property type="match status" value="1"/>
</dbReference>
<dbReference type="Gene3D" id="3.40.640.10">
    <property type="entry name" value="Type I PLP-dependent aspartate aminotransferase-like (Major domain)"/>
    <property type="match status" value="1"/>
</dbReference>
<dbReference type="SUPFAM" id="SSF53383">
    <property type="entry name" value="PLP-dependent transferases"/>
    <property type="match status" value="1"/>
</dbReference>
<gene>
    <name evidence="5" type="ORF">FC72_GL000386</name>
</gene>
<comment type="cofactor">
    <cofactor evidence="1 4">
        <name>pyridoxal 5'-phosphate</name>
        <dbReference type="ChEBI" id="CHEBI:597326"/>
    </cofactor>
</comment>
<dbReference type="InterPro" id="IPR015424">
    <property type="entry name" value="PyrdxlP-dep_Trfase"/>
</dbReference>
<dbReference type="PATRIC" id="fig|1423811.3.peg.387"/>
<evidence type="ECO:0000313" key="5">
    <source>
        <dbReference type="EMBL" id="KRK64502.1"/>
    </source>
</evidence>
<feature type="modified residue" description="N6-(pyridoxal phosphate)lysine" evidence="4">
    <location>
        <position position="212"/>
    </location>
</feature>
<accession>A0A0R1IZB5</accession>
<dbReference type="NCBIfam" id="TIGR01437">
    <property type="entry name" value="selA_rel"/>
    <property type="match status" value="1"/>
</dbReference>
<comment type="caution">
    <text evidence="5">The sequence shown here is derived from an EMBL/GenBank/DDBJ whole genome shotgun (WGS) entry which is preliminary data.</text>
</comment>
<evidence type="ECO:0000313" key="6">
    <source>
        <dbReference type="Proteomes" id="UP000050929"/>
    </source>
</evidence>
<sequence>MNDIYEKYDLKQVINASGKMTILGVSKVSDSVLEAQKFGGQHFFEMSDLVLKTGQHLAKLIGAEDGVILPSASAAIAESIAGIIGKGSMYHVYHPFSDKFTDREVVIPKGQNVDYGAPEEVMIELGGGKMIEAGYANMCSAEHLKMMITPQTSSILYVKSHHAVQKSMLTIQEALDVAHDNNLPLILDAAAEEDLYKYINMGVDIVMYSGAKAFSGPSSCLVLGKKPYIEWIRLQSKGIGRAMKVGKDNILGLTRAIEDYVEFGPESGDSMKTRLAPFVEQINKINHLEAKITQDSAGRDIYRASVTVDKNSPIDAKELIEKMKVDSPAIYTREYRANMGIIEFDVRAVHEEEMKTIIEKITEIMR</sequence>
<dbReference type="RefSeq" id="WP_057765847.1">
    <property type="nucleotide sequence ID" value="NZ_AZDG01000011.1"/>
</dbReference>
<proteinExistence type="inferred from homology"/>
<dbReference type="InterPro" id="IPR006337">
    <property type="entry name" value="DgaE-like"/>
</dbReference>
<dbReference type="InterPro" id="IPR015421">
    <property type="entry name" value="PyrdxlP-dep_Trfase_major"/>
</dbReference>
<evidence type="ECO:0000256" key="2">
    <source>
        <dbReference type="ARBA" id="ARBA00022898"/>
    </source>
</evidence>
<comment type="similarity">
    <text evidence="3">Belongs to the SelA family.</text>
</comment>
<dbReference type="InterPro" id="IPR018319">
    <property type="entry name" value="SelA-like"/>
</dbReference>
<dbReference type="Proteomes" id="UP000050929">
    <property type="component" value="Unassembled WGS sequence"/>
</dbReference>
<dbReference type="PANTHER" id="PTHR32328">
    <property type="entry name" value="L-SERYL-TRNA(SEC) SELENIUM TRANSFERASE"/>
    <property type="match status" value="1"/>
</dbReference>
<name>A0A0R1IZB5_9LACO</name>
<evidence type="ECO:0000256" key="3">
    <source>
        <dbReference type="ARBA" id="ARBA00044507"/>
    </source>
</evidence>
<dbReference type="GO" id="GO:0004125">
    <property type="term" value="F:L-seryl-tRNA(Sec) selenium transferase activity"/>
    <property type="evidence" value="ECO:0007669"/>
    <property type="project" value="TreeGrafter"/>
</dbReference>
<evidence type="ECO:0000256" key="1">
    <source>
        <dbReference type="ARBA" id="ARBA00001933"/>
    </source>
</evidence>
<dbReference type="STRING" id="1423811.FC72_GL000386"/>
<dbReference type="Pfam" id="PF03841">
    <property type="entry name" value="SelA"/>
    <property type="match status" value="1"/>
</dbReference>
<keyword evidence="2 4" id="KW-0663">Pyridoxal phosphate</keyword>
<dbReference type="AlphaFoldDB" id="A0A0R1IZB5"/>
<dbReference type="EMBL" id="AZDG01000011">
    <property type="protein sequence ID" value="KRK64502.1"/>
    <property type="molecule type" value="Genomic_DNA"/>
</dbReference>